<dbReference type="EMBL" id="VTPC01002624">
    <property type="protein sequence ID" value="KAF2899807.1"/>
    <property type="molecule type" value="Genomic_DNA"/>
</dbReference>
<dbReference type="AlphaFoldDB" id="A0A8K0DA37"/>
<organism evidence="1 2">
    <name type="scientific">Ignelater luminosus</name>
    <name type="common">Cucubano</name>
    <name type="synonym">Pyrophorus luminosus</name>
    <dbReference type="NCBI Taxonomy" id="2038154"/>
    <lineage>
        <taxon>Eukaryota</taxon>
        <taxon>Metazoa</taxon>
        <taxon>Ecdysozoa</taxon>
        <taxon>Arthropoda</taxon>
        <taxon>Hexapoda</taxon>
        <taxon>Insecta</taxon>
        <taxon>Pterygota</taxon>
        <taxon>Neoptera</taxon>
        <taxon>Endopterygota</taxon>
        <taxon>Coleoptera</taxon>
        <taxon>Polyphaga</taxon>
        <taxon>Elateriformia</taxon>
        <taxon>Elateroidea</taxon>
        <taxon>Elateridae</taxon>
        <taxon>Agrypninae</taxon>
        <taxon>Pyrophorini</taxon>
        <taxon>Ignelater</taxon>
    </lineage>
</organism>
<sequence>MSNNYVTSRELEAALEEVVGELDIERKGGIYDVDELTDEENIDDEGIVPESQLQDADIAGIFEIHLNDAEISEDEFDSSDEETLASKKQKNVYTSVKLVKKMIKRHWKHF</sequence>
<accession>A0A8K0DA37</accession>
<gene>
    <name evidence="1" type="ORF">ILUMI_06379</name>
</gene>
<reference evidence="1" key="1">
    <citation type="submission" date="2019-08" db="EMBL/GenBank/DDBJ databases">
        <title>The genome of the North American firefly Photinus pyralis.</title>
        <authorList>
            <consortium name="Photinus pyralis genome working group"/>
            <person name="Fallon T.R."/>
            <person name="Sander Lower S.E."/>
            <person name="Weng J.-K."/>
        </authorList>
    </citation>
    <scope>NUCLEOTIDE SEQUENCE</scope>
    <source>
        <strain evidence="1">TRF0915ILg1</strain>
        <tissue evidence="1">Whole body</tissue>
    </source>
</reference>
<dbReference type="OrthoDB" id="6781202at2759"/>
<evidence type="ECO:0000313" key="1">
    <source>
        <dbReference type="EMBL" id="KAF2899807.1"/>
    </source>
</evidence>
<dbReference type="Proteomes" id="UP000801492">
    <property type="component" value="Unassembled WGS sequence"/>
</dbReference>
<name>A0A8K0DA37_IGNLU</name>
<keyword evidence="2" id="KW-1185">Reference proteome</keyword>
<evidence type="ECO:0000313" key="2">
    <source>
        <dbReference type="Proteomes" id="UP000801492"/>
    </source>
</evidence>
<proteinExistence type="predicted"/>
<comment type="caution">
    <text evidence="1">The sequence shown here is derived from an EMBL/GenBank/DDBJ whole genome shotgun (WGS) entry which is preliminary data.</text>
</comment>
<protein>
    <submittedName>
        <fullName evidence="1">Uncharacterized protein</fullName>
    </submittedName>
</protein>